<dbReference type="AlphaFoldDB" id="A0AAV8Y227"/>
<keyword evidence="2" id="KW-1185">Reference proteome</keyword>
<proteinExistence type="predicted"/>
<organism evidence="1 2">
    <name type="scientific">Aromia moschata</name>
    <dbReference type="NCBI Taxonomy" id="1265417"/>
    <lineage>
        <taxon>Eukaryota</taxon>
        <taxon>Metazoa</taxon>
        <taxon>Ecdysozoa</taxon>
        <taxon>Arthropoda</taxon>
        <taxon>Hexapoda</taxon>
        <taxon>Insecta</taxon>
        <taxon>Pterygota</taxon>
        <taxon>Neoptera</taxon>
        <taxon>Endopterygota</taxon>
        <taxon>Coleoptera</taxon>
        <taxon>Polyphaga</taxon>
        <taxon>Cucujiformia</taxon>
        <taxon>Chrysomeloidea</taxon>
        <taxon>Cerambycidae</taxon>
        <taxon>Cerambycinae</taxon>
        <taxon>Callichromatini</taxon>
        <taxon>Aromia</taxon>
    </lineage>
</organism>
<protein>
    <submittedName>
        <fullName evidence="1">Uncharacterized protein</fullName>
    </submittedName>
</protein>
<sequence>MASNPSRSRNKCGRSIFRDLLVEEYKKKPKNINVVEKKRQKFQLNLFKAHKPYLDELQLCADIYYCINCCFCYCCVMDALARKDKKFYDMAEKLIRELSEKESDKLFPKFLQVLFHFERKDWAMTLQWCKAVETHEDDFEKQCVQIDITRTVLPSGTTLIDESRLYEEKAFFNHWEDMVKIRLAESPNKKYKFLLKEINILMKLIKLDTSFPTSELQNIFNEDVVPLWQGSKEIDPEKDSYQCSDCMLKEMFDISILDNKQAEEAALLQAGFIVNLEPSIIDKLQEFRYLVTKEMNLNLIEDETGITGEIKLPSETLPKLYNSDTNR</sequence>
<comment type="caution">
    <text evidence="1">The sequence shown here is derived from an EMBL/GenBank/DDBJ whole genome shotgun (WGS) entry which is preliminary data.</text>
</comment>
<name>A0AAV8Y227_9CUCU</name>
<evidence type="ECO:0000313" key="1">
    <source>
        <dbReference type="EMBL" id="KAJ8945509.1"/>
    </source>
</evidence>
<gene>
    <name evidence="1" type="ORF">NQ318_017953</name>
</gene>
<dbReference type="Proteomes" id="UP001162162">
    <property type="component" value="Unassembled WGS sequence"/>
</dbReference>
<dbReference type="EMBL" id="JAPWTK010000214">
    <property type="protein sequence ID" value="KAJ8945509.1"/>
    <property type="molecule type" value="Genomic_DNA"/>
</dbReference>
<evidence type="ECO:0000313" key="2">
    <source>
        <dbReference type="Proteomes" id="UP001162162"/>
    </source>
</evidence>
<accession>A0AAV8Y227</accession>
<reference evidence="1" key="1">
    <citation type="journal article" date="2023" name="Insect Mol. Biol.">
        <title>Genome sequencing provides insights into the evolution of gene families encoding plant cell wall-degrading enzymes in longhorned beetles.</title>
        <authorList>
            <person name="Shin N.R."/>
            <person name="Okamura Y."/>
            <person name="Kirsch R."/>
            <person name="Pauchet Y."/>
        </authorList>
    </citation>
    <scope>NUCLEOTIDE SEQUENCE</scope>
    <source>
        <strain evidence="1">AMC_N1</strain>
    </source>
</reference>